<accession>A0A175W3N6</accession>
<evidence type="ECO:0000256" key="1">
    <source>
        <dbReference type="SAM" id="MobiDB-lite"/>
    </source>
</evidence>
<sequence length="162" mass="16774">MKSFLIPMALMASVALAQSTSECAASNIVEACLEGERAKLASCVSTDYQCQCTQWQNIILCFQNCPNDTRQQESAGQRDIFCDYASRFNTQTAAAVATQSTSTPAQTTSDADSNNADPTPSDSENASSTTNSPASDTNSAADLAMNAGGLLAAVAGVVAVVL</sequence>
<name>A0A175W3N6_9PEZI</name>
<dbReference type="AlphaFoldDB" id="A0A175W3N6"/>
<feature type="chain" id="PRO_5008043656" description="GPI anchored serine-threonine rich protein" evidence="2">
    <location>
        <begin position="18"/>
        <end position="162"/>
    </location>
</feature>
<gene>
    <name evidence="3" type="ORF">MMYC01_205792</name>
</gene>
<dbReference type="STRING" id="100816.A0A175W3N6"/>
<evidence type="ECO:0000313" key="4">
    <source>
        <dbReference type="Proteomes" id="UP000078237"/>
    </source>
</evidence>
<feature type="signal peptide" evidence="2">
    <location>
        <begin position="1"/>
        <end position="17"/>
    </location>
</feature>
<dbReference type="OrthoDB" id="2507140at2759"/>
<evidence type="ECO:0000313" key="3">
    <source>
        <dbReference type="EMBL" id="KXX77870.1"/>
    </source>
</evidence>
<dbReference type="VEuPathDB" id="FungiDB:MMYC01_205792"/>
<feature type="compositionally biased region" description="Polar residues" evidence="1">
    <location>
        <begin position="112"/>
        <end position="138"/>
    </location>
</feature>
<evidence type="ECO:0000256" key="2">
    <source>
        <dbReference type="SAM" id="SignalP"/>
    </source>
</evidence>
<reference evidence="3 4" key="1">
    <citation type="journal article" date="2016" name="Genome Announc.">
        <title>Genome Sequence of Madurella mycetomatis mm55, Isolated from a Human Mycetoma Case in Sudan.</title>
        <authorList>
            <person name="Smit S."/>
            <person name="Derks M.F."/>
            <person name="Bervoets S."/>
            <person name="Fahal A."/>
            <person name="van Leeuwen W."/>
            <person name="van Belkum A."/>
            <person name="van de Sande W.W."/>
        </authorList>
    </citation>
    <scope>NUCLEOTIDE SEQUENCE [LARGE SCALE GENOMIC DNA]</scope>
    <source>
        <strain evidence="4">mm55</strain>
    </source>
</reference>
<keyword evidence="2" id="KW-0732">Signal</keyword>
<keyword evidence="4" id="KW-1185">Reference proteome</keyword>
<protein>
    <recommendedName>
        <fullName evidence="5">GPI anchored serine-threonine rich protein</fullName>
    </recommendedName>
</protein>
<comment type="caution">
    <text evidence="3">The sequence shown here is derived from an EMBL/GenBank/DDBJ whole genome shotgun (WGS) entry which is preliminary data.</text>
</comment>
<feature type="region of interest" description="Disordered" evidence="1">
    <location>
        <begin position="95"/>
        <end position="138"/>
    </location>
</feature>
<dbReference type="EMBL" id="LCTW02000142">
    <property type="protein sequence ID" value="KXX77870.1"/>
    <property type="molecule type" value="Genomic_DNA"/>
</dbReference>
<organism evidence="3 4">
    <name type="scientific">Madurella mycetomatis</name>
    <dbReference type="NCBI Taxonomy" id="100816"/>
    <lineage>
        <taxon>Eukaryota</taxon>
        <taxon>Fungi</taxon>
        <taxon>Dikarya</taxon>
        <taxon>Ascomycota</taxon>
        <taxon>Pezizomycotina</taxon>
        <taxon>Sordariomycetes</taxon>
        <taxon>Sordariomycetidae</taxon>
        <taxon>Sordariales</taxon>
        <taxon>Sordariales incertae sedis</taxon>
        <taxon>Madurella</taxon>
    </lineage>
</organism>
<dbReference type="Proteomes" id="UP000078237">
    <property type="component" value="Unassembled WGS sequence"/>
</dbReference>
<proteinExistence type="predicted"/>
<feature type="compositionally biased region" description="Low complexity" evidence="1">
    <location>
        <begin position="95"/>
        <end position="111"/>
    </location>
</feature>
<evidence type="ECO:0008006" key="5">
    <source>
        <dbReference type="Google" id="ProtNLM"/>
    </source>
</evidence>